<dbReference type="SUPFAM" id="SSF53448">
    <property type="entry name" value="Nucleotide-diphospho-sugar transferases"/>
    <property type="match status" value="1"/>
</dbReference>
<dbReference type="Proteomes" id="UP000068382">
    <property type="component" value="Unassembled WGS sequence"/>
</dbReference>
<proteinExistence type="predicted"/>
<dbReference type="Gene3D" id="2.60.120.10">
    <property type="entry name" value="Jelly Rolls"/>
    <property type="match status" value="1"/>
</dbReference>
<reference evidence="2 3" key="1">
    <citation type="submission" date="2015-12" db="EMBL/GenBank/DDBJ databases">
        <title>Genome sequence of the marine Rhodobacteraceae strain O3.65, Candidatus Tritonibacter horizontis.</title>
        <authorList>
            <person name="Poehlein A."/>
            <person name="Giebel H.A."/>
            <person name="Voget S."/>
            <person name="Brinkhoff T."/>
        </authorList>
    </citation>
    <scope>NUCLEOTIDE SEQUENCE [LARGE SCALE GENOMIC DNA]</scope>
    <source>
        <strain evidence="2 3">O3.65</strain>
    </source>
</reference>
<comment type="caution">
    <text evidence="2">The sequence shown here is derived from an EMBL/GenBank/DDBJ whole genome shotgun (WGS) entry which is preliminary data.</text>
</comment>
<evidence type="ECO:0000313" key="2">
    <source>
        <dbReference type="EMBL" id="KUP92752.1"/>
    </source>
</evidence>
<organism evidence="2 3">
    <name type="scientific">Tritonibacter horizontis</name>
    <dbReference type="NCBI Taxonomy" id="1768241"/>
    <lineage>
        <taxon>Bacteria</taxon>
        <taxon>Pseudomonadati</taxon>
        <taxon>Pseudomonadota</taxon>
        <taxon>Alphaproteobacteria</taxon>
        <taxon>Rhodobacterales</taxon>
        <taxon>Paracoccaceae</taxon>
        <taxon>Tritonibacter</taxon>
    </lineage>
</organism>
<protein>
    <submittedName>
        <fullName evidence="2">Alginate biosynthesis protein AlgA</fullName>
    </submittedName>
</protein>
<dbReference type="PANTHER" id="PTHR46390">
    <property type="entry name" value="MANNOSE-1-PHOSPHATE GUANYLYLTRANSFERASE"/>
    <property type="match status" value="1"/>
</dbReference>
<keyword evidence="3" id="KW-1185">Reference proteome</keyword>
<dbReference type="GO" id="GO:0009298">
    <property type="term" value="P:GDP-mannose biosynthetic process"/>
    <property type="evidence" value="ECO:0007669"/>
    <property type="project" value="TreeGrafter"/>
</dbReference>
<dbReference type="AlphaFoldDB" id="A0A132BXH4"/>
<dbReference type="InterPro" id="IPR029044">
    <property type="entry name" value="Nucleotide-diphossugar_trans"/>
</dbReference>
<dbReference type="PATRIC" id="fig|1768241.3.peg.2527"/>
<feature type="domain" description="Mannose-6-phosphate isomerase type II C-terminal" evidence="1">
    <location>
        <begin position="330"/>
        <end position="416"/>
    </location>
</feature>
<dbReference type="InterPro" id="IPR051161">
    <property type="entry name" value="Mannose-6P_isomerase_type2"/>
</dbReference>
<dbReference type="InterPro" id="IPR011051">
    <property type="entry name" value="RmlC_Cupin_sf"/>
</dbReference>
<dbReference type="EMBL" id="LPUY01000071">
    <property type="protein sequence ID" value="KUP92752.1"/>
    <property type="molecule type" value="Genomic_DNA"/>
</dbReference>
<dbReference type="InterPro" id="IPR014710">
    <property type="entry name" value="RmlC-like_jellyroll"/>
</dbReference>
<sequence>MLHPIILAGTPLQSSPQGDGMVPMHFEDAPGLRSRFANVVRSLTGDVFAAATVVTTQALAEVARKQVQVGTGMRLIQEPEQHKPAAALLSAVLTLREHPQALVVVAPASADIDDPCLLDQALCHAIPAAQQGQIVMLGQRSSRAVPGSATLEVASMPRDNVPIRVDRILPSGRQTTLSHLLKGNHQLSGLGIYVARVDVLLAAFKDHAARLYLPVKNATDRAVATNDSLLLDPGAYRRAKPVSFEKAVAAKSKNIVAIQTDTAWHQLRAWDRDAARETRSVARGFADWDADLVEEAAAAQPYAAEMREVYQSFGAVDADQALASERKTFDWGIQEALAMGPGFSLQRLEIHPGAAVDLQAGPSTEHWIVIQGSALIGSGQNMRLVLDNQSARIPVGRSRRVENPGASALCMVQLRVAPSASQNPDTLSKVNRSSPAGVA</sequence>
<dbReference type="InterPro" id="IPR001538">
    <property type="entry name" value="Man6P_isomerase-2_C"/>
</dbReference>
<dbReference type="GO" id="GO:0005976">
    <property type="term" value="P:polysaccharide metabolic process"/>
    <property type="evidence" value="ECO:0007669"/>
    <property type="project" value="InterPro"/>
</dbReference>
<accession>A0A132BXH4</accession>
<dbReference type="SUPFAM" id="SSF51182">
    <property type="entry name" value="RmlC-like cupins"/>
    <property type="match status" value="1"/>
</dbReference>
<dbReference type="Gene3D" id="3.90.550.10">
    <property type="entry name" value="Spore Coat Polysaccharide Biosynthesis Protein SpsA, Chain A"/>
    <property type="match status" value="1"/>
</dbReference>
<dbReference type="GO" id="GO:0004475">
    <property type="term" value="F:mannose-1-phosphate guanylyltransferase (GTP) activity"/>
    <property type="evidence" value="ECO:0007669"/>
    <property type="project" value="TreeGrafter"/>
</dbReference>
<name>A0A132BXH4_9RHOB</name>
<evidence type="ECO:0000313" key="3">
    <source>
        <dbReference type="Proteomes" id="UP000068382"/>
    </source>
</evidence>
<evidence type="ECO:0000259" key="1">
    <source>
        <dbReference type="Pfam" id="PF01050"/>
    </source>
</evidence>
<dbReference type="PANTHER" id="PTHR46390:SF1">
    <property type="entry name" value="MANNOSE-1-PHOSPHATE GUANYLYLTRANSFERASE"/>
    <property type="match status" value="1"/>
</dbReference>
<dbReference type="Pfam" id="PF01050">
    <property type="entry name" value="MannoseP_isomer"/>
    <property type="match status" value="1"/>
</dbReference>
<dbReference type="RefSeq" id="WP_068243775.1">
    <property type="nucleotide sequence ID" value="NZ_LPUY01000071.1"/>
</dbReference>
<gene>
    <name evidence="2" type="primary">algA_2</name>
    <name evidence="2" type="ORF">TRIHO_24090</name>
</gene>